<evidence type="ECO:0000313" key="2">
    <source>
        <dbReference type="EMBL" id="QDV35652.1"/>
    </source>
</evidence>
<protein>
    <submittedName>
        <fullName evidence="2">Uncharacterized protein</fullName>
    </submittedName>
</protein>
<feature type="region of interest" description="Disordered" evidence="1">
    <location>
        <begin position="1"/>
        <end position="22"/>
    </location>
</feature>
<accession>A0A518H487</accession>
<dbReference type="KEGG" id="tpla:ElP_35560"/>
<sequence length="74" mass="7628">MAGDVGLEVGEELAGDDPGTGRIGTVIGSWPGASWRQNWSISGVIRAGVVACMLDPRDSMPMGIDRSEWPAGAG</sequence>
<evidence type="ECO:0000313" key="3">
    <source>
        <dbReference type="Proteomes" id="UP000317835"/>
    </source>
</evidence>
<evidence type="ECO:0000256" key="1">
    <source>
        <dbReference type="SAM" id="MobiDB-lite"/>
    </source>
</evidence>
<dbReference type="AlphaFoldDB" id="A0A518H487"/>
<reference evidence="2 3" key="1">
    <citation type="submission" date="2019-02" db="EMBL/GenBank/DDBJ databases">
        <title>Deep-cultivation of Planctomycetes and their phenomic and genomic characterization uncovers novel biology.</title>
        <authorList>
            <person name="Wiegand S."/>
            <person name="Jogler M."/>
            <person name="Boedeker C."/>
            <person name="Pinto D."/>
            <person name="Vollmers J."/>
            <person name="Rivas-Marin E."/>
            <person name="Kohn T."/>
            <person name="Peeters S.H."/>
            <person name="Heuer A."/>
            <person name="Rast P."/>
            <person name="Oberbeckmann S."/>
            <person name="Bunk B."/>
            <person name="Jeske O."/>
            <person name="Meyerdierks A."/>
            <person name="Storesund J.E."/>
            <person name="Kallscheuer N."/>
            <person name="Luecker S."/>
            <person name="Lage O.M."/>
            <person name="Pohl T."/>
            <person name="Merkel B.J."/>
            <person name="Hornburger P."/>
            <person name="Mueller R.-W."/>
            <person name="Bruemmer F."/>
            <person name="Labrenz M."/>
            <person name="Spormann A.M."/>
            <person name="Op den Camp H."/>
            <person name="Overmann J."/>
            <person name="Amann R."/>
            <person name="Jetten M.S.M."/>
            <person name="Mascher T."/>
            <person name="Medema M.H."/>
            <person name="Devos D.P."/>
            <person name="Kaster A.-K."/>
            <person name="Ovreas L."/>
            <person name="Rohde M."/>
            <person name="Galperin M.Y."/>
            <person name="Jogler C."/>
        </authorList>
    </citation>
    <scope>NUCLEOTIDE SEQUENCE [LARGE SCALE GENOMIC DNA]</scope>
    <source>
        <strain evidence="2 3">ElP</strain>
    </source>
</reference>
<organism evidence="2 3">
    <name type="scientific">Tautonia plasticadhaerens</name>
    <dbReference type="NCBI Taxonomy" id="2527974"/>
    <lineage>
        <taxon>Bacteria</taxon>
        <taxon>Pseudomonadati</taxon>
        <taxon>Planctomycetota</taxon>
        <taxon>Planctomycetia</taxon>
        <taxon>Isosphaerales</taxon>
        <taxon>Isosphaeraceae</taxon>
        <taxon>Tautonia</taxon>
    </lineage>
</organism>
<dbReference type="EMBL" id="CP036426">
    <property type="protein sequence ID" value="QDV35652.1"/>
    <property type="molecule type" value="Genomic_DNA"/>
</dbReference>
<proteinExistence type="predicted"/>
<gene>
    <name evidence="2" type="ORF">ElP_35560</name>
</gene>
<dbReference type="Proteomes" id="UP000317835">
    <property type="component" value="Chromosome"/>
</dbReference>
<keyword evidence="3" id="KW-1185">Reference proteome</keyword>
<name>A0A518H487_9BACT</name>